<reference evidence="3" key="3">
    <citation type="submission" date="2024-01" db="EMBL/GenBank/DDBJ databases">
        <authorList>
            <person name="Coelho M.A."/>
            <person name="David-Palma M."/>
            <person name="Shea T."/>
            <person name="Sun S."/>
            <person name="Cuomo C.A."/>
            <person name="Heitman J."/>
        </authorList>
    </citation>
    <scope>NUCLEOTIDE SEQUENCE</scope>
    <source>
        <strain evidence="3">CBS 7841</strain>
    </source>
</reference>
<dbReference type="Proteomes" id="UP000094043">
    <property type="component" value="Chromosome 4"/>
</dbReference>
<evidence type="ECO:0000313" key="3">
    <source>
        <dbReference type="EMBL" id="WVN88650.1"/>
    </source>
</evidence>
<reference evidence="3" key="1">
    <citation type="submission" date="2016-06" db="EMBL/GenBank/DDBJ databases">
        <authorList>
            <person name="Cuomo C."/>
            <person name="Litvintseva A."/>
            <person name="Heitman J."/>
            <person name="Chen Y."/>
            <person name="Sun S."/>
            <person name="Springer D."/>
            <person name="Dromer F."/>
            <person name="Young S."/>
            <person name="Zeng Q."/>
            <person name="Chapman S."/>
            <person name="Gujja S."/>
            <person name="Saif S."/>
            <person name="Birren B."/>
        </authorList>
    </citation>
    <scope>NUCLEOTIDE SEQUENCE</scope>
    <source>
        <strain evidence="3">CBS 7841</strain>
    </source>
</reference>
<name>A0A1E3IG19_9TREE</name>
<dbReference type="KEGG" id="cdep:91088071"/>
<reference evidence="3" key="2">
    <citation type="journal article" date="2022" name="Elife">
        <title>Obligate sexual reproduction of a homothallic fungus closely related to the Cryptococcus pathogenic species complex.</title>
        <authorList>
            <person name="Passer A.R."/>
            <person name="Clancey S.A."/>
            <person name="Shea T."/>
            <person name="David-Palma M."/>
            <person name="Averette A.F."/>
            <person name="Boekhout T."/>
            <person name="Porcel B.M."/>
            <person name="Nowrousian M."/>
            <person name="Cuomo C.A."/>
            <person name="Sun S."/>
            <person name="Heitman J."/>
            <person name="Coelho M.A."/>
        </authorList>
    </citation>
    <scope>NUCLEOTIDE SEQUENCE</scope>
    <source>
        <strain evidence="3">CBS 7841</strain>
    </source>
</reference>
<sequence>MSKALESSVRPDNSSGNPRPPPYRRVAKISATLSLPSDPQASGTSIDPPASMQSRTAQISVGTRATAPLNPQGRRYWLDVRKDWDNDATLDSKSSFELLLDWLDLPNNWQRFAAGLEGCSATEASKQCSTWLASNFCPTKRTPKACRRKLNEMHNAFYRANDYRNGTGVGGGQYWINKAQGDDERARIAKSVDDHCERLCPGFFRLGLVYKEGDFGQQCYRSDSTLSVNPAVSGFKQDLHALEAQRDAAFTGEITSAAPEDKGTDIMDELREIEAHEIDRGSSMCSMSSTSQTSVSDRAHSKRPWYDVFMVENMRNMADLTNEYRAKKLRLQEERMEIERERRQEEKDERRVQLIRQLAGDLMTWKAPSDNMSYLEAWAKAKDQVEAMRRGPERHAHK</sequence>
<keyword evidence="1" id="KW-0175">Coiled coil</keyword>
<dbReference type="EMBL" id="CP143787">
    <property type="protein sequence ID" value="WVN88650.1"/>
    <property type="molecule type" value="Genomic_DNA"/>
</dbReference>
<evidence type="ECO:0000313" key="4">
    <source>
        <dbReference type="Proteomes" id="UP000094043"/>
    </source>
</evidence>
<dbReference type="PANTHER" id="PTHR33324">
    <property type="entry name" value="EXPRESSED PROTEIN"/>
    <property type="match status" value="1"/>
</dbReference>
<dbReference type="GeneID" id="91088071"/>
<dbReference type="AlphaFoldDB" id="A0A1E3IG19"/>
<feature type="compositionally biased region" description="Polar residues" evidence="2">
    <location>
        <begin position="31"/>
        <end position="63"/>
    </location>
</feature>
<evidence type="ECO:0000256" key="1">
    <source>
        <dbReference type="SAM" id="Coils"/>
    </source>
</evidence>
<dbReference type="VEuPathDB" id="FungiDB:L203_03639"/>
<gene>
    <name evidence="3" type="ORF">L203_103861</name>
</gene>
<accession>A0A1E3IG19</accession>
<protein>
    <submittedName>
        <fullName evidence="3">Uncharacterized protein</fullName>
    </submittedName>
</protein>
<feature type="region of interest" description="Disordered" evidence="2">
    <location>
        <begin position="1"/>
        <end position="67"/>
    </location>
</feature>
<organism evidence="3 4">
    <name type="scientific">Cryptococcus depauperatus CBS 7841</name>
    <dbReference type="NCBI Taxonomy" id="1295531"/>
    <lineage>
        <taxon>Eukaryota</taxon>
        <taxon>Fungi</taxon>
        <taxon>Dikarya</taxon>
        <taxon>Basidiomycota</taxon>
        <taxon>Agaricomycotina</taxon>
        <taxon>Tremellomycetes</taxon>
        <taxon>Tremellales</taxon>
        <taxon>Cryptococcaceae</taxon>
        <taxon>Cryptococcus</taxon>
    </lineage>
</organism>
<dbReference type="OrthoDB" id="96345at2759"/>
<evidence type="ECO:0000256" key="2">
    <source>
        <dbReference type="SAM" id="MobiDB-lite"/>
    </source>
</evidence>
<proteinExistence type="predicted"/>
<feature type="coiled-coil region" evidence="1">
    <location>
        <begin position="317"/>
        <end position="351"/>
    </location>
</feature>
<dbReference type="RefSeq" id="XP_066069350.1">
    <property type="nucleotide sequence ID" value="XM_066213253.1"/>
</dbReference>
<keyword evidence="4" id="KW-1185">Reference proteome</keyword>
<dbReference type="PANTHER" id="PTHR33324:SF2">
    <property type="entry name" value="MYB_SANT-LIKE DNA-BINDING DOMAIN-CONTAINING PROTEIN"/>
    <property type="match status" value="1"/>
</dbReference>